<comment type="caution">
    <text evidence="2">The sequence shown here is derived from an EMBL/GenBank/DDBJ whole genome shotgun (WGS) entry which is preliminary data.</text>
</comment>
<sequence>MNSIPSSPNDPVNTDILMVAEDRVKGFRRLPFHAISEQCGHPVPVVIERLKAMMEAGVVRRVRQTLLATKLAQGALVAWSLPEENLDAAFDWMKEQDPFTGHVVLRNTDASNPGSRYRLWTTVKVPVGCGTLEEHCDILKHHIGAEDYVLLPARGVFALGVGHMRRRDLQPGDKTPDPAPMQETKTVSLSDQEWKVLLSVKEQLRPEEMVEDPWSLRAAQTGMETEEYCRTAEELDRKQVIGRFATFLEHVRAKTDDGPVTKYNGLFHWTVPAGMEIRAGAECGRHICMTHCYWRTGGDIFGGAQIMGVVHGLEKNAVLAHKAAIDRHLEAVGIPVLHTAVFWGERSEIKPSEISPDLYRKWMENVKNAPLLG</sequence>
<dbReference type="RefSeq" id="WP_102712171.1">
    <property type="nucleotide sequence ID" value="NZ_PJKA01000003.1"/>
</dbReference>
<name>A0A2N8HGJ1_9BACT</name>
<reference evidence="2 3" key="1">
    <citation type="journal article" date="2017" name="BMC Genomics">
        <title>Genome sequencing of 39 Akkermansia muciniphila isolates reveals its population structure, genomic and functional diverisity, and global distribution in mammalian gut microbiotas.</title>
        <authorList>
            <person name="Guo X."/>
            <person name="Li S."/>
            <person name="Zhang J."/>
            <person name="Wu F."/>
            <person name="Li X."/>
            <person name="Wu D."/>
            <person name="Zhang M."/>
            <person name="Ou Z."/>
            <person name="Jie Z."/>
            <person name="Yan Q."/>
            <person name="Li P."/>
            <person name="Yi J."/>
            <person name="Peng Y."/>
        </authorList>
    </citation>
    <scope>NUCLEOTIDE SEQUENCE [LARGE SCALE GENOMIC DNA]</scope>
    <source>
        <strain evidence="2 3">GP24</strain>
    </source>
</reference>
<organism evidence="2 3">
    <name type="scientific">Akkermansia muciniphila</name>
    <dbReference type="NCBI Taxonomy" id="239935"/>
    <lineage>
        <taxon>Bacteria</taxon>
        <taxon>Pseudomonadati</taxon>
        <taxon>Verrucomicrobiota</taxon>
        <taxon>Verrucomicrobiia</taxon>
        <taxon>Verrucomicrobiales</taxon>
        <taxon>Akkermansiaceae</taxon>
        <taxon>Akkermansia</taxon>
    </lineage>
</organism>
<dbReference type="AlphaFoldDB" id="A0A2N8HGJ1"/>
<evidence type="ECO:0000313" key="2">
    <source>
        <dbReference type="EMBL" id="PNC19876.1"/>
    </source>
</evidence>
<dbReference type="Proteomes" id="UP000236000">
    <property type="component" value="Unassembled WGS sequence"/>
</dbReference>
<evidence type="ECO:0000259" key="1">
    <source>
        <dbReference type="Pfam" id="PF17805"/>
    </source>
</evidence>
<evidence type="ECO:0000313" key="3">
    <source>
        <dbReference type="Proteomes" id="UP000236000"/>
    </source>
</evidence>
<proteinExistence type="predicted"/>
<gene>
    <name evidence="2" type="ORF">CXU22_02360</name>
</gene>
<dbReference type="OrthoDB" id="9777237at2"/>
<protein>
    <submittedName>
        <fullName evidence="2">AsnC family transcriptional regulator</fullName>
    </submittedName>
</protein>
<feature type="domain" description="Siroheme decarboxylase AsnC-like ligand binding" evidence="1">
    <location>
        <begin position="74"/>
        <end position="155"/>
    </location>
</feature>
<dbReference type="Gene3D" id="3.30.70.3460">
    <property type="match status" value="2"/>
</dbReference>
<dbReference type="InterPro" id="IPR040523">
    <property type="entry name" value="AsnC_trans_reg2"/>
</dbReference>
<dbReference type="EMBL" id="PJKA01000003">
    <property type="protein sequence ID" value="PNC19876.1"/>
    <property type="molecule type" value="Genomic_DNA"/>
</dbReference>
<accession>A0A2N8HGJ1</accession>
<dbReference type="Pfam" id="PF17805">
    <property type="entry name" value="AsnC_trans_reg2"/>
    <property type="match status" value="1"/>
</dbReference>